<accession>A0A397BCZ2</accession>
<dbReference type="AlphaFoldDB" id="A0A397BCZ2"/>
<evidence type="ECO:0000313" key="2">
    <source>
        <dbReference type="Proteomes" id="UP000266239"/>
    </source>
</evidence>
<dbReference type="InterPro" id="IPR052050">
    <property type="entry name" value="SecEffector_AnkRepeat"/>
</dbReference>
<sequence>MACDGFNRVYFTPSMASLVASFQCGHYQDMLPLRYLQIPPHLTRDVYPREAYAGLATALNPWLVEHGLTRLPRLFACLEDIHAIMLLHGAYMGRVDVVEVALNVCGVSPAMTMLMIDLASWNNQRLILDFFQQHPHATGWKCSSFALVAAARNGHTDIVQFLHGQFPSVPSTEDAMDMAAEGGHLEIVKFLHAHRSEGCSTRAMNGAARNGHLNLLRFLHANRSEGCTELAMDLACEHGHLDVARWLHEHRSWEGFTECAFDKAAGNNHMAVVEFLHFELDAPSTEKAMDLAAENGHLGMVQWLHEHRSSQGCSERALGMAAAKGHLDVVKWLHANRSESGSPSGFAGGAAAGGLEMMEWLMAHCPDCDLYKGAMGKASKDGLLEVVQWLLSHGQEVTEAAVDDACLGGHMDVIKCLFQHRPSAFTSGAFQSAIEGGHLELVKWLYYDLGITHRDAMEGAATYGHFNVLKWLHELNSFTATTYVMDEAASYGHLQIVQWLHSHRHEGCTSAAMDGAAANGHFSVVKWLHRYRTEGCTIDAMNFTAAMGDLTMVEFLHTHRTEGCTSHAMDCAAANGHLTAVMFLHAHRSEGGTNYGFECAVMEGSLGVAKWLHTIQGRAVSRGTLMFAARNGDLAAMRWALLHSSEDISGVPFADYAIDEGRLSMVHLLLDMGCTWTMGAMDRTAERGHLAILIKLQGHWMYRYVKAMQNLIAMYLEAVEAAGDLGDAEPPPSKRQCL</sequence>
<evidence type="ECO:0000313" key="1">
    <source>
        <dbReference type="EMBL" id="RHY16637.1"/>
    </source>
</evidence>
<dbReference type="EMBL" id="QUTA01005231">
    <property type="protein sequence ID" value="RHY16637.1"/>
    <property type="molecule type" value="Genomic_DNA"/>
</dbReference>
<protein>
    <submittedName>
        <fullName evidence="1">Uncharacterized protein</fullName>
    </submittedName>
</protein>
<dbReference type="SMART" id="SM00248">
    <property type="entry name" value="ANK"/>
    <property type="match status" value="6"/>
</dbReference>
<dbReference type="SUPFAM" id="SSF48403">
    <property type="entry name" value="Ankyrin repeat"/>
    <property type="match status" value="2"/>
</dbReference>
<dbReference type="InterPro" id="IPR002110">
    <property type="entry name" value="Ankyrin_rpt"/>
</dbReference>
<proteinExistence type="predicted"/>
<dbReference type="PANTHER" id="PTHR46586">
    <property type="entry name" value="ANKYRIN REPEAT-CONTAINING PROTEIN"/>
    <property type="match status" value="1"/>
</dbReference>
<name>A0A397BCZ2_APHAT</name>
<dbReference type="Proteomes" id="UP000266239">
    <property type="component" value="Unassembled WGS sequence"/>
</dbReference>
<dbReference type="InterPro" id="IPR036770">
    <property type="entry name" value="Ankyrin_rpt-contain_sf"/>
</dbReference>
<organism evidence="1 2">
    <name type="scientific">Aphanomyces astaci</name>
    <name type="common">Crayfish plague agent</name>
    <dbReference type="NCBI Taxonomy" id="112090"/>
    <lineage>
        <taxon>Eukaryota</taxon>
        <taxon>Sar</taxon>
        <taxon>Stramenopiles</taxon>
        <taxon>Oomycota</taxon>
        <taxon>Saprolegniomycetes</taxon>
        <taxon>Saprolegniales</taxon>
        <taxon>Verrucalvaceae</taxon>
        <taxon>Aphanomyces</taxon>
    </lineage>
</organism>
<gene>
    <name evidence="1" type="ORF">DYB25_001009</name>
</gene>
<dbReference type="Pfam" id="PF12796">
    <property type="entry name" value="Ank_2"/>
    <property type="match status" value="1"/>
</dbReference>
<dbReference type="Pfam" id="PF13637">
    <property type="entry name" value="Ank_4"/>
    <property type="match status" value="2"/>
</dbReference>
<comment type="caution">
    <text evidence="1">The sequence shown here is derived from an EMBL/GenBank/DDBJ whole genome shotgun (WGS) entry which is preliminary data.</text>
</comment>
<dbReference type="Gene3D" id="1.25.40.20">
    <property type="entry name" value="Ankyrin repeat-containing domain"/>
    <property type="match status" value="4"/>
</dbReference>
<dbReference type="VEuPathDB" id="FungiDB:H257_12228"/>
<reference evidence="1 2" key="1">
    <citation type="submission" date="2018-08" db="EMBL/GenBank/DDBJ databases">
        <title>Aphanomyces genome sequencing and annotation.</title>
        <authorList>
            <person name="Minardi D."/>
            <person name="Oidtmann B."/>
            <person name="Van Der Giezen M."/>
            <person name="Studholme D.J."/>
        </authorList>
    </citation>
    <scope>NUCLEOTIDE SEQUENCE [LARGE SCALE GENOMIC DNA]</scope>
    <source>
        <strain evidence="1 2">Yx</strain>
    </source>
</reference>
<dbReference type="PANTHER" id="PTHR46586:SF3">
    <property type="entry name" value="ANKYRIN REPEAT-CONTAINING PROTEIN"/>
    <property type="match status" value="1"/>
</dbReference>